<organism evidence="1 2">
    <name type="scientific">Cloacibacterium normanense</name>
    <dbReference type="NCBI Taxonomy" id="237258"/>
    <lineage>
        <taxon>Bacteria</taxon>
        <taxon>Pseudomonadati</taxon>
        <taxon>Bacteroidota</taxon>
        <taxon>Flavobacteriia</taxon>
        <taxon>Flavobacteriales</taxon>
        <taxon>Weeksellaceae</taxon>
    </lineage>
</organism>
<dbReference type="EMBL" id="MKGI01000076">
    <property type="protein sequence ID" value="OEL10621.1"/>
    <property type="molecule type" value="Genomic_DNA"/>
</dbReference>
<name>A0A1E5UCI6_9FLAO</name>
<evidence type="ECO:0000313" key="1">
    <source>
        <dbReference type="EMBL" id="OEL10621.1"/>
    </source>
</evidence>
<dbReference type="STRING" id="237258.SAMN04489756_104145"/>
<dbReference type="Pfam" id="PF18939">
    <property type="entry name" value="DUF5686"/>
    <property type="match status" value="1"/>
</dbReference>
<dbReference type="Proteomes" id="UP000095601">
    <property type="component" value="Unassembled WGS sequence"/>
</dbReference>
<gene>
    <name evidence="1" type="ORF">BHF72_0444</name>
</gene>
<dbReference type="KEGG" id="cnr:EB819_11145"/>
<reference evidence="1 2" key="1">
    <citation type="submission" date="2016-09" db="EMBL/GenBank/DDBJ databases">
        <authorList>
            <person name="Capua I."/>
            <person name="De Benedictis P."/>
            <person name="Joannis T."/>
            <person name="Lombin L.H."/>
            <person name="Cattoli G."/>
        </authorList>
    </citation>
    <scope>NUCLEOTIDE SEQUENCE [LARGE SCALE GENOMIC DNA]</scope>
    <source>
        <strain evidence="1 2">NRS-1</strain>
    </source>
</reference>
<accession>A0A1E5UCI6</accession>
<evidence type="ECO:0008006" key="3">
    <source>
        <dbReference type="Google" id="ProtNLM"/>
    </source>
</evidence>
<protein>
    <recommendedName>
        <fullName evidence="3">Carboxypeptidase-like regulatory domain-containing protein</fullName>
    </recommendedName>
</protein>
<dbReference type="InterPro" id="IPR043741">
    <property type="entry name" value="DUF5686"/>
</dbReference>
<proteinExistence type="predicted"/>
<dbReference type="Gene3D" id="2.50.20.10">
    <property type="entry name" value="Lipoprotein localisation LolA/LolB/LppX"/>
    <property type="match status" value="1"/>
</dbReference>
<comment type="caution">
    <text evidence="1">The sequence shown here is derived from an EMBL/GenBank/DDBJ whole genome shotgun (WGS) entry which is preliminary data.</text>
</comment>
<sequence length="759" mass="87897">MNYFKLLLVFTFLIPIVAFSQIKEKNIDAVVIKSSKKKLKKKDNPAYEILQQVWKHKKNNGLSQFQDYQYNEYEKIQVDVINLDSTFTQKKIFNKVDFIFKYADTVDNKLSLPIYFNETVYKNWGKKEPVKKEKKEVLANKASGFSSNEVVANTAKNLYKDINIYDNILNFFNIGFTSPVAKDGFMSYDYELLSDQNYNSVDCYRIKYTPKRKDVLSIYGMLYISKENYAVVRATLKSSKNLNVNFVNNFYNELDFDNPNDSIFLPKKNYQEIQMSILSKKDKSKSLVIKKNTTFSDYLFNQNLKDEVFEQKTEFLSDEQLQKDENFWEENRKTPLSESEKNIYVMMDELNNVPKFKRAVKLYETLASGYYNVGNAIDIGDLYSTIGFNDVEGFRVRVGARTFFSPNDMWRAAFYTAYGFKDGQIKYGFEARKMFNRDNRFTIGIGTRRDVMQLGAQLTTDEGIMTRSFASSGVLNSGNNFNLSSVNQTSAFAAIDPFKNFTVRLDATYQTIKSANPTKFSLDFYQNNQLFSELKDSKLALSITARPGAKFSQYGVDRYEHSTLAPTFVLKYTRGLEGVFNADFNYNKLQFYYYQPFLLKSFGRLILNVEAGKNFNTVPLALQNVIPGNQSYGLTPNTFSLLNYYEFVTDEYLSFQAEHHFNGKLLSYIPLIKKLKLREVAFYRTAIGSLSDASKNINSTNILLSAPHQKPYYEYGFGIENIGFGNIRMLRIDFNWRGNYLENPGAQKFGIKFGLQYNY</sequence>
<dbReference type="AlphaFoldDB" id="A0A1E5UCI6"/>
<keyword evidence="2" id="KW-1185">Reference proteome</keyword>
<dbReference type="RefSeq" id="WP_069799904.1">
    <property type="nucleotide sequence ID" value="NZ_CP034157.1"/>
</dbReference>
<dbReference type="PATRIC" id="fig|237258.4.peg.626"/>
<dbReference type="OrthoDB" id="983143at2"/>
<evidence type="ECO:0000313" key="2">
    <source>
        <dbReference type="Proteomes" id="UP000095601"/>
    </source>
</evidence>